<dbReference type="RefSeq" id="XP_013424909.1">
    <property type="nucleotide sequence ID" value="XM_013569455.1"/>
</dbReference>
<dbReference type="AlphaFoldDB" id="A0A074WGB7"/>
<feature type="compositionally biased region" description="Low complexity" evidence="1">
    <location>
        <begin position="373"/>
        <end position="385"/>
    </location>
</feature>
<organism evidence="3 4">
    <name type="scientific">Aureobasidium namibiae CBS 147.97</name>
    <dbReference type="NCBI Taxonomy" id="1043004"/>
    <lineage>
        <taxon>Eukaryota</taxon>
        <taxon>Fungi</taxon>
        <taxon>Dikarya</taxon>
        <taxon>Ascomycota</taxon>
        <taxon>Pezizomycotina</taxon>
        <taxon>Dothideomycetes</taxon>
        <taxon>Dothideomycetidae</taxon>
        <taxon>Dothideales</taxon>
        <taxon>Saccotheciaceae</taxon>
        <taxon>Aureobasidium</taxon>
    </lineage>
</organism>
<dbReference type="Pfam" id="PF10680">
    <property type="entry name" value="RRN9"/>
    <property type="match status" value="1"/>
</dbReference>
<feature type="region of interest" description="Disordered" evidence="1">
    <location>
        <begin position="641"/>
        <end position="737"/>
    </location>
</feature>
<reference evidence="3 4" key="1">
    <citation type="journal article" date="2014" name="BMC Genomics">
        <title>Genome sequencing of four Aureobasidium pullulans varieties: biotechnological potential, stress tolerance, and description of new species.</title>
        <authorList>
            <person name="Gostin Ar C."/>
            <person name="Ohm R.A."/>
            <person name="Kogej T."/>
            <person name="Sonjak S."/>
            <person name="Turk M."/>
            <person name="Zajc J."/>
            <person name="Zalar P."/>
            <person name="Grube M."/>
            <person name="Sun H."/>
            <person name="Han J."/>
            <person name="Sharma A."/>
            <person name="Chiniquy J."/>
            <person name="Ngan C.Y."/>
            <person name="Lipzen A."/>
            <person name="Barry K."/>
            <person name="Grigoriev I.V."/>
            <person name="Gunde-Cimerman N."/>
        </authorList>
    </citation>
    <scope>NUCLEOTIDE SEQUENCE [LARGE SCALE GENOMIC DNA]</scope>
    <source>
        <strain evidence="3 4">CBS 147.97</strain>
    </source>
</reference>
<dbReference type="GeneID" id="25413980"/>
<feature type="region of interest" description="Disordered" evidence="1">
    <location>
        <begin position="1"/>
        <end position="92"/>
    </location>
</feature>
<evidence type="ECO:0000259" key="2">
    <source>
        <dbReference type="Pfam" id="PF10680"/>
    </source>
</evidence>
<feature type="compositionally biased region" description="Basic residues" evidence="1">
    <location>
        <begin position="389"/>
        <end position="398"/>
    </location>
</feature>
<feature type="region of interest" description="Disordered" evidence="1">
    <location>
        <begin position="359"/>
        <end position="478"/>
    </location>
</feature>
<feature type="compositionally biased region" description="Basic and acidic residues" evidence="1">
    <location>
        <begin position="641"/>
        <end position="660"/>
    </location>
</feature>
<dbReference type="STRING" id="1043004.A0A074WGB7"/>
<feature type="compositionally biased region" description="Low complexity" evidence="1">
    <location>
        <begin position="445"/>
        <end position="455"/>
    </location>
</feature>
<sequence length="737" mass="81509">MSLFGGGDDSGPPSPSQVSDFSISTIGDHEGHLAHSEGSPDTAAAHDDHNDNADAGDDAERVADGQLGELQDDGNNRSPSAVSDGSDVEIRPNRFRGSDRAWLHHTQADRSLALSLDQLNANDLSLHLYSAHHLKARLRHRQAPSSLSRPWIRKSRWLADNQDLQKPWYPESDWTAWPLPLAFVPLGTESFGRPNDGFDTWTLRSATRSTPADNLRQQLYAVTLARAHDHWKSRNQQASDSTPATNTSTAVPVRYSPVRRGRTRSVSAGPTSFPSSPSVGDDLPPLSSLDQPGFDQGNASHADLPADISIKPDTDETEDKRFARPVFSADDDRSHTLLRPTVNHIVSKLDRLLLALHQSRQTHVQRPRDGDTSDSSARSTSRSPSTKPPAKRSRKSSHSRTATGIRRSRRTDSASRASSPLDLVVFDDSGEDETYEPEKPRNRSRSPSNRASSPESDSHITSPSGKKRRNPPRPGLRDWSEVLGMASLSGWDPAVIERARNRCRELFGEDMHLYTLAEHDGSSADEDEPVNHASNSRSAQSASWRCPLSNCFRNMQPLAHGFRWREHMRKTHKYDNDQIAELEEQLVRSGDIAPVLKRHRVLAHNPQGWQPPNPLKCAHCPASGQIQSTVSRLLEHIKRVHKYDPRTQEPPERLLDKDAGLSEDDTPGKSSSSGEDSDGYMVGGVHNDGFLQSVLRHAGSRGKDLEQRAKRANARRSKAELKNARTSKAKRGADALS</sequence>
<feature type="domain" description="Rrn9" evidence="2">
    <location>
        <begin position="116"/>
        <end position="189"/>
    </location>
</feature>
<keyword evidence="4" id="KW-1185">Reference proteome</keyword>
<feature type="compositionally biased region" description="Basic and acidic residues" evidence="1">
    <location>
        <begin position="310"/>
        <end position="319"/>
    </location>
</feature>
<feature type="compositionally biased region" description="Basic and acidic residues" evidence="1">
    <location>
        <begin position="44"/>
        <end position="63"/>
    </location>
</feature>
<accession>A0A074WGB7</accession>
<protein>
    <recommendedName>
        <fullName evidence="2">Rrn9 domain-containing protein</fullName>
    </recommendedName>
</protein>
<feature type="region of interest" description="Disordered" evidence="1">
    <location>
        <begin position="231"/>
        <end position="319"/>
    </location>
</feature>
<dbReference type="EMBL" id="KL584716">
    <property type="protein sequence ID" value="KEQ70619.1"/>
    <property type="molecule type" value="Genomic_DNA"/>
</dbReference>
<evidence type="ECO:0000313" key="3">
    <source>
        <dbReference type="EMBL" id="KEQ70619.1"/>
    </source>
</evidence>
<feature type="compositionally biased region" description="Polar residues" evidence="1">
    <location>
        <begin position="264"/>
        <end position="278"/>
    </location>
</feature>
<proteinExistence type="predicted"/>
<evidence type="ECO:0000256" key="1">
    <source>
        <dbReference type="SAM" id="MobiDB-lite"/>
    </source>
</evidence>
<dbReference type="OrthoDB" id="5412288at2759"/>
<gene>
    <name evidence="3" type="ORF">M436DRAFT_66030</name>
</gene>
<dbReference type="HOGENOM" id="CLU_017870_1_0_1"/>
<feature type="region of interest" description="Disordered" evidence="1">
    <location>
        <begin position="520"/>
        <end position="539"/>
    </location>
</feature>
<dbReference type="Proteomes" id="UP000027730">
    <property type="component" value="Unassembled WGS sequence"/>
</dbReference>
<feature type="compositionally biased region" description="Polar residues" evidence="1">
    <location>
        <begin position="234"/>
        <end position="250"/>
    </location>
</feature>
<name>A0A074WGB7_9PEZI</name>
<evidence type="ECO:0000313" key="4">
    <source>
        <dbReference type="Proteomes" id="UP000027730"/>
    </source>
</evidence>
<dbReference type="InterPro" id="IPR019622">
    <property type="entry name" value="Rrn9_dom"/>
</dbReference>